<evidence type="ECO:0000313" key="4">
    <source>
        <dbReference type="EMBL" id="KAE9234504.1"/>
    </source>
</evidence>
<dbReference type="Proteomes" id="UP000433483">
    <property type="component" value="Unassembled WGS sequence"/>
</dbReference>
<evidence type="ECO:0000313" key="3">
    <source>
        <dbReference type="EMBL" id="KAE9229995.1"/>
    </source>
</evidence>
<evidence type="ECO:0000313" key="8">
    <source>
        <dbReference type="Proteomes" id="UP000476176"/>
    </source>
</evidence>
<name>A0A6A3Y931_9STRA</name>
<comment type="caution">
    <text evidence="2">The sequence shown here is derived from an EMBL/GenBank/DDBJ whole genome shotgun (WGS) entry which is preliminary data.</text>
</comment>
<sequence length="60" mass="6747">MLYLDWGAYTPSGADVKSLRDYTCELRGFTHRATSTSPTSVPIYSPHKLDAEIVVLSQHY</sequence>
<dbReference type="EMBL" id="QXGC01000556">
    <property type="protein sequence ID" value="KAE9229995.1"/>
    <property type="molecule type" value="Genomic_DNA"/>
</dbReference>
<evidence type="ECO:0000313" key="2">
    <source>
        <dbReference type="EMBL" id="KAE9214463.1"/>
    </source>
</evidence>
<evidence type="ECO:0000313" key="1">
    <source>
        <dbReference type="EMBL" id="KAE9007000.1"/>
    </source>
</evidence>
<dbReference type="EMBL" id="QXGB01000450">
    <property type="protein sequence ID" value="KAE9214463.1"/>
    <property type="molecule type" value="Genomic_DNA"/>
</dbReference>
<dbReference type="Proteomes" id="UP000460718">
    <property type="component" value="Unassembled WGS sequence"/>
</dbReference>
<dbReference type="AlphaFoldDB" id="A0A6A3Y931"/>
<evidence type="ECO:0000313" key="7">
    <source>
        <dbReference type="Proteomes" id="UP000460718"/>
    </source>
</evidence>
<proteinExistence type="predicted"/>
<evidence type="ECO:0000313" key="6">
    <source>
        <dbReference type="Proteomes" id="UP000440367"/>
    </source>
</evidence>
<protein>
    <submittedName>
        <fullName evidence="2">Uncharacterized protein</fullName>
    </submittedName>
</protein>
<organism evidence="2 5">
    <name type="scientific">Phytophthora fragariae</name>
    <dbReference type="NCBI Taxonomy" id="53985"/>
    <lineage>
        <taxon>Eukaryota</taxon>
        <taxon>Sar</taxon>
        <taxon>Stramenopiles</taxon>
        <taxon>Oomycota</taxon>
        <taxon>Peronosporomycetes</taxon>
        <taxon>Peronosporales</taxon>
        <taxon>Peronosporaceae</taxon>
        <taxon>Phytophthora</taxon>
    </lineage>
</organism>
<dbReference type="EMBL" id="QXFW01000626">
    <property type="protein sequence ID" value="KAE9007000.1"/>
    <property type="molecule type" value="Genomic_DNA"/>
</dbReference>
<dbReference type="Proteomes" id="UP000476176">
    <property type="component" value="Unassembled WGS sequence"/>
</dbReference>
<reference evidence="5 6" key="1">
    <citation type="submission" date="2018-08" db="EMBL/GenBank/DDBJ databases">
        <title>Genomic investigation of the strawberry pathogen Phytophthora fragariae indicates pathogenicity is determined by transcriptional variation in three key races.</title>
        <authorList>
            <person name="Adams T.M."/>
            <person name="Armitage A.D."/>
            <person name="Sobczyk M.K."/>
            <person name="Bates H.J."/>
            <person name="Dunwell J.M."/>
            <person name="Nellist C.F."/>
            <person name="Harrison R.J."/>
        </authorList>
    </citation>
    <scope>NUCLEOTIDE SEQUENCE [LARGE SCALE GENOMIC DNA]</scope>
    <source>
        <strain evidence="4 6">BC-1</strain>
        <strain evidence="3 8">BC-23</strain>
        <strain evidence="2 5">NOV-27</strain>
        <strain evidence="1 7">SCRP245</strain>
    </source>
</reference>
<gene>
    <name evidence="4" type="ORF">PF002_g11788</name>
    <name evidence="3" type="ORF">PF004_g10610</name>
    <name evidence="2" type="ORF">PF005_g9815</name>
    <name evidence="1" type="ORF">PF011_g11317</name>
</gene>
<dbReference type="OrthoDB" id="10279337at2759"/>
<evidence type="ECO:0000313" key="5">
    <source>
        <dbReference type="Proteomes" id="UP000433483"/>
    </source>
</evidence>
<keyword evidence="5" id="KW-1185">Reference proteome</keyword>
<accession>A0A6A3Y931</accession>
<dbReference type="EMBL" id="QXGD01000549">
    <property type="protein sequence ID" value="KAE9234504.1"/>
    <property type="molecule type" value="Genomic_DNA"/>
</dbReference>
<dbReference type="Proteomes" id="UP000440367">
    <property type="component" value="Unassembled WGS sequence"/>
</dbReference>